<keyword evidence="2" id="KW-0732">Signal</keyword>
<dbReference type="EMBL" id="CP099429">
    <property type="protein sequence ID" value="USW59544.1"/>
    <property type="molecule type" value="Genomic_DNA"/>
</dbReference>
<gene>
    <name evidence="4" type="ORF">Slin15195_G128630</name>
</gene>
<feature type="compositionally biased region" description="Low complexity" evidence="1">
    <location>
        <begin position="80"/>
        <end position="103"/>
    </location>
</feature>
<dbReference type="Proteomes" id="UP001056384">
    <property type="component" value="Chromosome 12"/>
</dbReference>
<evidence type="ECO:0000256" key="1">
    <source>
        <dbReference type="SAM" id="MobiDB-lite"/>
    </source>
</evidence>
<feature type="region of interest" description="Disordered" evidence="1">
    <location>
        <begin position="61"/>
        <end position="115"/>
    </location>
</feature>
<feature type="domain" description="Apple" evidence="3">
    <location>
        <begin position="125"/>
        <end position="200"/>
    </location>
</feature>
<dbReference type="AlphaFoldDB" id="A0A9Q9B215"/>
<dbReference type="Gene3D" id="3.50.4.10">
    <property type="entry name" value="Hepatocyte Growth Factor"/>
    <property type="match status" value="2"/>
</dbReference>
<evidence type="ECO:0000259" key="3">
    <source>
        <dbReference type="PROSITE" id="PS50948"/>
    </source>
</evidence>
<evidence type="ECO:0000256" key="2">
    <source>
        <dbReference type="SAM" id="SignalP"/>
    </source>
</evidence>
<protein>
    <submittedName>
        <fullName evidence="4">PAN/Apple domain-containing protein</fullName>
    </submittedName>
</protein>
<reference evidence="4" key="1">
    <citation type="submission" date="2022-06" db="EMBL/GenBank/DDBJ databases">
        <title>Complete genome sequences of two strains of the flax pathogen Septoria linicola.</title>
        <authorList>
            <person name="Lapalu N."/>
            <person name="Simon A."/>
            <person name="Demenou B."/>
            <person name="Paumier D."/>
            <person name="Guillot M.-P."/>
            <person name="Gout L."/>
            <person name="Valade R."/>
        </authorList>
    </citation>
    <scope>NUCLEOTIDE SEQUENCE</scope>
    <source>
        <strain evidence="4">SE15195</strain>
    </source>
</reference>
<proteinExistence type="predicted"/>
<feature type="signal peptide" evidence="2">
    <location>
        <begin position="1"/>
        <end position="16"/>
    </location>
</feature>
<feature type="region of interest" description="Disordered" evidence="1">
    <location>
        <begin position="197"/>
        <end position="220"/>
    </location>
</feature>
<evidence type="ECO:0000313" key="5">
    <source>
        <dbReference type="Proteomes" id="UP001056384"/>
    </source>
</evidence>
<sequence length="337" mass="35483">MKFSLILLGVTAAVSAATQESPLEGRTTCSAHRYRRCCGTNPWKRTLEARTLCRNCFCQPPEQPQPHPPASTTPVQPPMTTTKAPEQPTTTTSESKTSSTSQTAPPQETGPGSCKATIGGSSGPCTDADGVKYTVNCGKDIAGGDFAAEPVPSFVDCFELCSAYEEECVGFSFLNSVCYLKSSQNGPLVDSAADVAQKVNPPSPRPTTTTTRAAATTTTNPTAIPTGACRELGSNFGAYTVECGTDYPGGHLSNAPSPDFVGCVAQCDKLPGCLGSSFNGENGPGVCFFKDKKTRAQPNPHVDSAFRLRCKSVAKSLSLSRFPAAPTRAKWTWHCCA</sequence>
<dbReference type="InterPro" id="IPR003609">
    <property type="entry name" value="Pan_app"/>
</dbReference>
<name>A0A9Q9B215_9PEZI</name>
<evidence type="ECO:0000313" key="4">
    <source>
        <dbReference type="EMBL" id="USW59544.1"/>
    </source>
</evidence>
<feature type="compositionally biased region" description="Low complexity" evidence="1">
    <location>
        <begin position="206"/>
        <end position="220"/>
    </location>
</feature>
<keyword evidence="5" id="KW-1185">Reference proteome</keyword>
<feature type="chain" id="PRO_5040251192" evidence="2">
    <location>
        <begin position="17"/>
        <end position="337"/>
    </location>
</feature>
<dbReference type="PROSITE" id="PS50948">
    <property type="entry name" value="PAN"/>
    <property type="match status" value="1"/>
</dbReference>
<feature type="compositionally biased region" description="Pro residues" evidence="1">
    <location>
        <begin position="61"/>
        <end position="77"/>
    </location>
</feature>
<accession>A0A9Q9B215</accession>
<organism evidence="4 5">
    <name type="scientific">Septoria linicola</name>
    <dbReference type="NCBI Taxonomy" id="215465"/>
    <lineage>
        <taxon>Eukaryota</taxon>
        <taxon>Fungi</taxon>
        <taxon>Dikarya</taxon>
        <taxon>Ascomycota</taxon>
        <taxon>Pezizomycotina</taxon>
        <taxon>Dothideomycetes</taxon>
        <taxon>Dothideomycetidae</taxon>
        <taxon>Mycosphaerellales</taxon>
        <taxon>Mycosphaerellaceae</taxon>
        <taxon>Septoria</taxon>
    </lineage>
</organism>